<dbReference type="GO" id="GO:0000287">
    <property type="term" value="F:magnesium ion binding"/>
    <property type="evidence" value="ECO:0007669"/>
    <property type="project" value="InterPro"/>
</dbReference>
<evidence type="ECO:0000256" key="1">
    <source>
        <dbReference type="ARBA" id="ARBA00007699"/>
    </source>
</evidence>
<comment type="cofactor">
    <cofactor evidence="7">
        <name>Mg(2+)</name>
        <dbReference type="ChEBI" id="CHEBI:18420"/>
    </cofactor>
</comment>
<evidence type="ECO:0000259" key="9">
    <source>
        <dbReference type="PROSITE" id="PS51710"/>
    </source>
</evidence>
<dbReference type="CDD" id="cd01898">
    <property type="entry name" value="Obg"/>
    <property type="match status" value="1"/>
</dbReference>
<dbReference type="EMBL" id="CP062796">
    <property type="protein sequence ID" value="QUL97618.1"/>
    <property type="molecule type" value="Genomic_DNA"/>
</dbReference>
<dbReference type="NCBIfam" id="TIGR00231">
    <property type="entry name" value="small_GTP"/>
    <property type="match status" value="1"/>
</dbReference>
<keyword evidence="7" id="KW-0479">Metal-binding</keyword>
<dbReference type="SUPFAM" id="SSF82051">
    <property type="entry name" value="Obg GTP-binding protein N-terminal domain"/>
    <property type="match status" value="1"/>
</dbReference>
<dbReference type="PIRSF" id="PIRSF002401">
    <property type="entry name" value="GTP_bd_Obg/CgtA"/>
    <property type="match status" value="1"/>
</dbReference>
<proteinExistence type="inferred from homology"/>
<dbReference type="PRINTS" id="PR00326">
    <property type="entry name" value="GTP1OBG"/>
</dbReference>
<feature type="domain" description="Obg" evidence="10">
    <location>
        <begin position="9"/>
        <end position="167"/>
    </location>
</feature>
<gene>
    <name evidence="11" type="primary">obgE</name>
    <name evidence="7" type="synonym">obg</name>
    <name evidence="11" type="ORF">IMF26_05670</name>
</gene>
<feature type="binding site" evidence="7">
    <location>
        <position position="181"/>
    </location>
    <ligand>
        <name>Mg(2+)</name>
        <dbReference type="ChEBI" id="CHEBI:18420"/>
    </ligand>
</feature>
<feature type="binding site" evidence="7">
    <location>
        <begin position="174"/>
        <end position="181"/>
    </location>
    <ligand>
        <name>GTP</name>
        <dbReference type="ChEBI" id="CHEBI:37565"/>
    </ligand>
</feature>
<dbReference type="InterPro" id="IPR005225">
    <property type="entry name" value="Small_GTP-bd"/>
</dbReference>
<dbReference type="GO" id="GO:0003924">
    <property type="term" value="F:GTPase activity"/>
    <property type="evidence" value="ECO:0007669"/>
    <property type="project" value="UniProtKB-UniRule"/>
</dbReference>
<feature type="compositionally biased region" description="Basic and acidic residues" evidence="8">
    <location>
        <begin position="81"/>
        <end position="91"/>
    </location>
</feature>
<dbReference type="EC" id="3.6.5.-" evidence="7"/>
<feature type="region of interest" description="Disordered" evidence="8">
    <location>
        <begin position="72"/>
        <end position="91"/>
    </location>
</feature>
<sequence>MGESLLVSSRFIDRVKVYLKAGDGGRGCVAFRREKYVPFGGPAGGDGGDGGDIIFRVDPGLNTLLDFKYHPHLKAQNGRPGEGDKRAGKRGEDLIVRVPPGTVVRDLDTGEIIADLVAENQEAIIAKGGKGGRGNAHFATSVDRAPRKYEEGTPGQERRVELELKSIADVGLVGFPNAGKSTLLRAISNATPEVAPYPFTTLTPHLGTVEHGDFKFVVADIPGLIRGASEGKGLGHEFLRHIERTFILLYVVDIHGFEGDALGDFVDVRNEVLSYSESMKKKASLVAINKIDLAEPEKVNEVKEALEDISGTLVFPISAEKKIGLGELIQGLARILTDKKKDF</sequence>
<evidence type="ECO:0000313" key="11">
    <source>
        <dbReference type="EMBL" id="QUL97618.1"/>
    </source>
</evidence>
<feature type="binding site" evidence="7">
    <location>
        <begin position="318"/>
        <end position="320"/>
    </location>
    <ligand>
        <name>GTP</name>
        <dbReference type="ChEBI" id="CHEBI:37565"/>
    </ligand>
</feature>
<dbReference type="HAMAP" id="MF_01454">
    <property type="entry name" value="GTPase_Obg"/>
    <property type="match status" value="1"/>
</dbReference>
<evidence type="ECO:0000256" key="2">
    <source>
        <dbReference type="ARBA" id="ARBA00022490"/>
    </source>
</evidence>
<dbReference type="PANTHER" id="PTHR11702:SF31">
    <property type="entry name" value="MITOCHONDRIAL RIBOSOME-ASSOCIATED GTPASE 2"/>
    <property type="match status" value="1"/>
</dbReference>
<dbReference type="InterPro" id="IPR027417">
    <property type="entry name" value="P-loop_NTPase"/>
</dbReference>
<evidence type="ECO:0000256" key="8">
    <source>
        <dbReference type="SAM" id="MobiDB-lite"/>
    </source>
</evidence>
<reference evidence="11" key="1">
    <citation type="submission" date="2020-10" db="EMBL/GenBank/DDBJ databases">
        <authorList>
            <person name="Kadnikov V."/>
            <person name="Beletsky A.V."/>
            <person name="Mardanov A.V."/>
            <person name="Karnachuk O.V."/>
            <person name="Ravin N.V."/>
        </authorList>
    </citation>
    <scope>NUCLEOTIDE SEQUENCE</scope>
    <source>
        <strain evidence="11">Bu02</strain>
    </source>
</reference>
<comment type="subcellular location">
    <subcellularLocation>
        <location evidence="7">Cytoplasm</location>
    </subcellularLocation>
</comment>
<keyword evidence="2 7" id="KW-0963">Cytoplasm</keyword>
<feature type="binding site" evidence="7">
    <location>
        <begin position="199"/>
        <end position="203"/>
    </location>
    <ligand>
        <name>GTP</name>
        <dbReference type="ChEBI" id="CHEBI:37565"/>
    </ligand>
</feature>
<protein>
    <recommendedName>
        <fullName evidence="7">GTPase Obg</fullName>
        <ecNumber evidence="7">3.6.5.-</ecNumber>
    </recommendedName>
    <alternativeName>
        <fullName evidence="7">GTP-binding protein Obg</fullName>
    </alternativeName>
</protein>
<dbReference type="PANTHER" id="PTHR11702">
    <property type="entry name" value="DEVELOPMENTALLY REGULATED GTP-BINDING PROTEIN-RELATED"/>
    <property type="match status" value="1"/>
</dbReference>
<dbReference type="InterPro" id="IPR006073">
    <property type="entry name" value="GTP-bd"/>
</dbReference>
<organism evidence="11">
    <name type="scientific">Candidatus Fermentithermobacillus carboniphilus</name>
    <dbReference type="NCBI Taxonomy" id="3085328"/>
    <lineage>
        <taxon>Bacteria</taxon>
        <taxon>Bacillati</taxon>
        <taxon>Bacillota</taxon>
        <taxon>Candidatus Fermentithermobacillia</taxon>
        <taxon>Candidatus Fermentithermobacillales</taxon>
        <taxon>Candidatus Fermentithermobacillaceae</taxon>
        <taxon>Candidatus Fermentithermobacillus</taxon>
    </lineage>
</organism>
<dbReference type="PROSITE" id="PS51710">
    <property type="entry name" value="G_OBG"/>
    <property type="match status" value="1"/>
</dbReference>
<keyword evidence="4 7" id="KW-0378">Hydrolase</keyword>
<dbReference type="KEGG" id="fcz:IMF26_05670"/>
<comment type="similarity">
    <text evidence="1 7">Belongs to the TRAFAC class OBG-HflX-like GTPase superfamily. OBG GTPase family.</text>
</comment>
<dbReference type="NCBIfam" id="NF008956">
    <property type="entry name" value="PRK12299.1"/>
    <property type="match status" value="1"/>
</dbReference>
<name>A0AAT9LAT7_9FIRM</name>
<evidence type="ECO:0000256" key="6">
    <source>
        <dbReference type="ARBA" id="ARBA00023134"/>
    </source>
</evidence>
<dbReference type="InterPro" id="IPR045086">
    <property type="entry name" value="OBG_GTPase"/>
</dbReference>
<comment type="subunit">
    <text evidence="7">Monomer.</text>
</comment>
<dbReference type="SUPFAM" id="SSF52540">
    <property type="entry name" value="P-loop containing nucleoside triphosphate hydrolases"/>
    <property type="match status" value="1"/>
</dbReference>
<dbReference type="InterPro" id="IPR031167">
    <property type="entry name" value="G_OBG"/>
</dbReference>
<feature type="domain" description="OBG-type G" evidence="9">
    <location>
        <begin position="168"/>
        <end position="337"/>
    </location>
</feature>
<dbReference type="NCBIfam" id="NF008954">
    <property type="entry name" value="PRK12296.1"/>
    <property type="match status" value="1"/>
</dbReference>
<dbReference type="Gene3D" id="3.40.50.300">
    <property type="entry name" value="P-loop containing nucleotide triphosphate hydrolases"/>
    <property type="match status" value="1"/>
</dbReference>
<evidence type="ECO:0000256" key="7">
    <source>
        <dbReference type="HAMAP-Rule" id="MF_01454"/>
    </source>
</evidence>
<feature type="binding site" evidence="7">
    <location>
        <position position="201"/>
    </location>
    <ligand>
        <name>Mg(2+)</name>
        <dbReference type="ChEBI" id="CHEBI:18420"/>
    </ligand>
</feature>
<dbReference type="NCBIfam" id="NF008955">
    <property type="entry name" value="PRK12297.1"/>
    <property type="match status" value="1"/>
</dbReference>
<feature type="binding site" evidence="7">
    <location>
        <begin position="220"/>
        <end position="223"/>
    </location>
    <ligand>
        <name>GTP</name>
        <dbReference type="ChEBI" id="CHEBI:37565"/>
    </ligand>
</feature>
<dbReference type="Gene3D" id="2.70.210.12">
    <property type="entry name" value="GTP1/OBG domain"/>
    <property type="match status" value="1"/>
</dbReference>
<evidence type="ECO:0000256" key="3">
    <source>
        <dbReference type="ARBA" id="ARBA00022741"/>
    </source>
</evidence>
<dbReference type="NCBIfam" id="TIGR02729">
    <property type="entry name" value="Obg_CgtA"/>
    <property type="match status" value="1"/>
</dbReference>
<dbReference type="InterPro" id="IPR006169">
    <property type="entry name" value="GTP1_OBG_dom"/>
</dbReference>
<evidence type="ECO:0000259" key="10">
    <source>
        <dbReference type="PROSITE" id="PS51883"/>
    </source>
</evidence>
<feature type="binding site" evidence="7">
    <location>
        <begin position="289"/>
        <end position="292"/>
    </location>
    <ligand>
        <name>GTP</name>
        <dbReference type="ChEBI" id="CHEBI:37565"/>
    </ligand>
</feature>
<dbReference type="AlphaFoldDB" id="A0AAT9LAT7"/>
<dbReference type="GO" id="GO:0005737">
    <property type="term" value="C:cytoplasm"/>
    <property type="evidence" value="ECO:0007669"/>
    <property type="project" value="UniProtKB-SubCell"/>
</dbReference>
<dbReference type="FunFam" id="2.70.210.12:FF:000001">
    <property type="entry name" value="GTPase Obg"/>
    <property type="match status" value="1"/>
</dbReference>
<reference evidence="11" key="2">
    <citation type="journal article" date="2023" name="Biology">
        <title>Prokaryotic Life Associated with Coal-Fire Gas Vents Revealed by Metagenomics.</title>
        <authorList>
            <person name="Kadnikov V.V."/>
            <person name="Mardanov A.V."/>
            <person name="Beletsky A.V."/>
            <person name="Karnachuk O.V."/>
            <person name="Ravin N.V."/>
        </authorList>
    </citation>
    <scope>NUCLEOTIDE SEQUENCE</scope>
    <source>
        <strain evidence="11">Bu02</strain>
    </source>
</reference>
<dbReference type="Pfam" id="PF01926">
    <property type="entry name" value="MMR_HSR1"/>
    <property type="match status" value="1"/>
</dbReference>
<dbReference type="GO" id="GO:0005525">
    <property type="term" value="F:GTP binding"/>
    <property type="evidence" value="ECO:0007669"/>
    <property type="project" value="UniProtKB-UniRule"/>
</dbReference>
<keyword evidence="3 7" id="KW-0547">Nucleotide-binding</keyword>
<evidence type="ECO:0000256" key="4">
    <source>
        <dbReference type="ARBA" id="ARBA00022801"/>
    </source>
</evidence>
<accession>A0AAT9LAT7</accession>
<dbReference type="Pfam" id="PF01018">
    <property type="entry name" value="GTP1_OBG"/>
    <property type="match status" value="1"/>
</dbReference>
<dbReference type="InterPro" id="IPR014100">
    <property type="entry name" value="GTP-bd_Obg/CgtA"/>
</dbReference>
<comment type="function">
    <text evidence="7">An essential GTPase which binds GTP, GDP and possibly (p)ppGpp with moderate affinity, with high nucleotide exchange rates and a fairly low GTP hydrolysis rate. Plays a role in control of the cell cycle, stress response, ribosome biogenesis and in those bacteria that undergo differentiation, in morphogenesis control.</text>
</comment>
<keyword evidence="5 7" id="KW-0460">Magnesium</keyword>
<keyword evidence="6 7" id="KW-0342">GTP-binding</keyword>
<dbReference type="GO" id="GO:0042254">
    <property type="term" value="P:ribosome biogenesis"/>
    <property type="evidence" value="ECO:0007669"/>
    <property type="project" value="UniProtKB-UniRule"/>
</dbReference>
<dbReference type="PROSITE" id="PS51883">
    <property type="entry name" value="OBG"/>
    <property type="match status" value="1"/>
</dbReference>
<dbReference type="InterPro" id="IPR036726">
    <property type="entry name" value="GTP1_OBG_dom_sf"/>
</dbReference>
<evidence type="ECO:0000256" key="5">
    <source>
        <dbReference type="ARBA" id="ARBA00022842"/>
    </source>
</evidence>